<protein>
    <submittedName>
        <fullName evidence="1">Uncharacterized protein</fullName>
    </submittedName>
</protein>
<proteinExistence type="predicted"/>
<name>M2YMR6_9NOCA</name>
<gene>
    <name evidence="1" type="ORF">G352_15140</name>
</gene>
<keyword evidence="2" id="KW-1185">Reference proteome</keyword>
<reference evidence="1 2" key="1">
    <citation type="journal article" date="2013" name="Genome Announc.">
        <title>Draft Genome Sequence of Rhodococcus ruber Strain BKS 20-38.</title>
        <authorList>
            <person name="Bala M."/>
            <person name="Kumar S."/>
            <person name="Raghava G.P."/>
            <person name="Mayilraj S."/>
        </authorList>
    </citation>
    <scope>NUCLEOTIDE SEQUENCE [LARGE SCALE GENOMIC DNA]</scope>
    <source>
        <strain evidence="1 2">BKS 20-38</strain>
    </source>
</reference>
<dbReference type="AlphaFoldDB" id="M2YMR6"/>
<comment type="caution">
    <text evidence="1">The sequence shown here is derived from an EMBL/GenBank/DDBJ whole genome shotgun (WGS) entry which is preliminary data.</text>
</comment>
<dbReference type="EMBL" id="AOEX01000045">
    <property type="protein sequence ID" value="EME63130.1"/>
    <property type="molecule type" value="Genomic_DNA"/>
</dbReference>
<dbReference type="Proteomes" id="UP000011731">
    <property type="component" value="Unassembled WGS sequence"/>
</dbReference>
<evidence type="ECO:0000313" key="1">
    <source>
        <dbReference type="EMBL" id="EME63130.1"/>
    </source>
</evidence>
<evidence type="ECO:0000313" key="2">
    <source>
        <dbReference type="Proteomes" id="UP000011731"/>
    </source>
</evidence>
<dbReference type="PATRIC" id="fig|1278076.4.peg.3132"/>
<sequence>MLVGLAVARCVQDHTALVISELAMQLRPPPRTSIIPFNRADQDFPLQIWSAEQGILGRVRFEAGH</sequence>
<accession>M2YMR6</accession>
<organism evidence="1 2">
    <name type="scientific">Rhodococcus ruber BKS 20-38</name>
    <dbReference type="NCBI Taxonomy" id="1278076"/>
    <lineage>
        <taxon>Bacteria</taxon>
        <taxon>Bacillati</taxon>
        <taxon>Actinomycetota</taxon>
        <taxon>Actinomycetes</taxon>
        <taxon>Mycobacteriales</taxon>
        <taxon>Nocardiaceae</taxon>
        <taxon>Rhodococcus</taxon>
    </lineage>
</organism>